<protein>
    <submittedName>
        <fullName evidence="1">Uncharacterized protein</fullName>
    </submittedName>
</protein>
<keyword evidence="2" id="KW-1185">Reference proteome</keyword>
<name>A0A4Z2F605_9TELE</name>
<proteinExistence type="predicted"/>
<evidence type="ECO:0000313" key="2">
    <source>
        <dbReference type="Proteomes" id="UP000314294"/>
    </source>
</evidence>
<dbReference type="AlphaFoldDB" id="A0A4Z2F605"/>
<evidence type="ECO:0000313" key="1">
    <source>
        <dbReference type="EMBL" id="TNN36686.1"/>
    </source>
</evidence>
<reference evidence="1 2" key="1">
    <citation type="submission" date="2019-03" db="EMBL/GenBank/DDBJ databases">
        <title>First draft genome of Liparis tanakae, snailfish: a comprehensive survey of snailfish specific genes.</title>
        <authorList>
            <person name="Kim W."/>
            <person name="Song I."/>
            <person name="Jeong J.-H."/>
            <person name="Kim D."/>
            <person name="Kim S."/>
            <person name="Ryu S."/>
            <person name="Song J.Y."/>
            <person name="Lee S.K."/>
        </authorList>
    </citation>
    <scope>NUCLEOTIDE SEQUENCE [LARGE SCALE GENOMIC DNA]</scope>
    <source>
        <tissue evidence="1">Muscle</tissue>
    </source>
</reference>
<dbReference type="EMBL" id="SRLO01001584">
    <property type="protein sequence ID" value="TNN36686.1"/>
    <property type="molecule type" value="Genomic_DNA"/>
</dbReference>
<accession>A0A4Z2F605</accession>
<comment type="caution">
    <text evidence="1">The sequence shown here is derived from an EMBL/GenBank/DDBJ whole genome shotgun (WGS) entry which is preliminary data.</text>
</comment>
<dbReference type="Proteomes" id="UP000314294">
    <property type="component" value="Unassembled WGS sequence"/>
</dbReference>
<organism evidence="1 2">
    <name type="scientific">Liparis tanakae</name>
    <name type="common">Tanaka's snailfish</name>
    <dbReference type="NCBI Taxonomy" id="230148"/>
    <lineage>
        <taxon>Eukaryota</taxon>
        <taxon>Metazoa</taxon>
        <taxon>Chordata</taxon>
        <taxon>Craniata</taxon>
        <taxon>Vertebrata</taxon>
        <taxon>Euteleostomi</taxon>
        <taxon>Actinopterygii</taxon>
        <taxon>Neopterygii</taxon>
        <taxon>Teleostei</taxon>
        <taxon>Neoteleostei</taxon>
        <taxon>Acanthomorphata</taxon>
        <taxon>Eupercaria</taxon>
        <taxon>Perciformes</taxon>
        <taxon>Cottioidei</taxon>
        <taxon>Cottales</taxon>
        <taxon>Liparidae</taxon>
        <taxon>Liparis</taxon>
    </lineage>
</organism>
<gene>
    <name evidence="1" type="ORF">EYF80_053142</name>
</gene>
<sequence>MASELSSVLGCVSAGVPVDGVFPGDSSSAAAAAAFLLSSSSAIQGIDHWPFTCSNSCTCNPGDDGGVKTAS</sequence>